<evidence type="ECO:0000256" key="1">
    <source>
        <dbReference type="ARBA" id="ARBA00011073"/>
    </source>
</evidence>
<dbReference type="Gene3D" id="2.60.40.10">
    <property type="entry name" value="Immunoglobulins"/>
    <property type="match status" value="2"/>
</dbReference>
<dbReference type="Pfam" id="PF13620">
    <property type="entry name" value="CarboxypepD_reg"/>
    <property type="match status" value="2"/>
</dbReference>
<dbReference type="InterPro" id="IPR013320">
    <property type="entry name" value="ConA-like_dom_sf"/>
</dbReference>
<dbReference type="Gene3D" id="3.40.50.200">
    <property type="entry name" value="Peptidase S8/S53 domain"/>
    <property type="match status" value="1"/>
</dbReference>
<feature type="signal peptide" evidence="8">
    <location>
        <begin position="1"/>
        <end position="26"/>
    </location>
</feature>
<evidence type="ECO:0000256" key="4">
    <source>
        <dbReference type="ARBA" id="ARBA00022825"/>
    </source>
</evidence>
<feature type="active site" description="Charge relay system" evidence="5 6">
    <location>
        <position position="271"/>
    </location>
</feature>
<dbReference type="PIRSF" id="PIRSF015477">
    <property type="entry name" value="Bpr"/>
    <property type="match status" value="1"/>
</dbReference>
<dbReference type="Proteomes" id="UP000187367">
    <property type="component" value="Unassembled WGS sequence"/>
</dbReference>
<feature type="region of interest" description="Disordered" evidence="7">
    <location>
        <begin position="802"/>
        <end position="824"/>
    </location>
</feature>
<keyword evidence="8" id="KW-0732">Signal</keyword>
<dbReference type="CDD" id="cd07481">
    <property type="entry name" value="Peptidases_S8_BacillopeptidaseF-like"/>
    <property type="match status" value="1"/>
</dbReference>
<feature type="domain" description="Peptidase S8/S53" evidence="9">
    <location>
        <begin position="215"/>
        <end position="501"/>
    </location>
</feature>
<evidence type="ECO:0000256" key="3">
    <source>
        <dbReference type="ARBA" id="ARBA00022801"/>
    </source>
</evidence>
<protein>
    <submittedName>
        <fullName evidence="11">Peptidase S8</fullName>
    </submittedName>
</protein>
<feature type="active site" description="Charge relay system" evidence="5 6">
    <location>
        <position position="224"/>
    </location>
</feature>
<keyword evidence="2 6" id="KW-0645">Protease</keyword>
<dbReference type="InterPro" id="IPR008969">
    <property type="entry name" value="CarboxyPept-like_regulatory"/>
</dbReference>
<dbReference type="GO" id="GO:0004252">
    <property type="term" value="F:serine-type endopeptidase activity"/>
    <property type="evidence" value="ECO:0007669"/>
    <property type="project" value="UniProtKB-UniRule"/>
</dbReference>
<accession>A0A1R1QUQ2</accession>
<evidence type="ECO:0000256" key="2">
    <source>
        <dbReference type="ARBA" id="ARBA00022670"/>
    </source>
</evidence>
<dbReference type="Gene3D" id="2.60.40.1120">
    <property type="entry name" value="Carboxypeptidase-like, regulatory domain"/>
    <property type="match status" value="2"/>
</dbReference>
<dbReference type="SUPFAM" id="SSF49899">
    <property type="entry name" value="Concanavalin A-like lectins/glucanases"/>
    <property type="match status" value="1"/>
</dbReference>
<evidence type="ECO:0000313" key="11">
    <source>
        <dbReference type="EMBL" id="OMI08383.1"/>
    </source>
</evidence>
<gene>
    <name evidence="11" type="ORF">BW143_04890</name>
</gene>
<dbReference type="RefSeq" id="WP_076760434.1">
    <property type="nucleotide sequence ID" value="NZ_JARMMI010000005.1"/>
</dbReference>
<feature type="region of interest" description="Disordered" evidence="7">
    <location>
        <begin position="173"/>
        <end position="199"/>
    </location>
</feature>
<evidence type="ECO:0000256" key="5">
    <source>
        <dbReference type="PIRSR" id="PIRSR015477-1"/>
    </source>
</evidence>
<dbReference type="PANTHER" id="PTHR43399:SF4">
    <property type="entry name" value="CELL WALL-ASSOCIATED PROTEASE"/>
    <property type="match status" value="1"/>
</dbReference>
<dbReference type="PROSITE" id="PS00137">
    <property type="entry name" value="SUBTILASE_HIS"/>
    <property type="match status" value="1"/>
</dbReference>
<evidence type="ECO:0000313" key="12">
    <source>
        <dbReference type="Proteomes" id="UP000187367"/>
    </source>
</evidence>
<evidence type="ECO:0000256" key="6">
    <source>
        <dbReference type="PROSITE-ProRule" id="PRU01240"/>
    </source>
</evidence>
<keyword evidence="12" id="KW-1185">Reference proteome</keyword>
<dbReference type="InterPro" id="IPR033857">
    <property type="entry name" value="Bacillopeptidase_F"/>
</dbReference>
<feature type="compositionally biased region" description="Basic and acidic residues" evidence="7">
    <location>
        <begin position="173"/>
        <end position="184"/>
    </location>
</feature>
<name>A0A1R1QUQ2_9BACI</name>
<comment type="caution">
    <text evidence="11">The sequence shown here is derived from an EMBL/GenBank/DDBJ whole genome shotgun (WGS) entry which is preliminary data.</text>
</comment>
<dbReference type="Pfam" id="PF05922">
    <property type="entry name" value="Inhibitor_I9"/>
    <property type="match status" value="1"/>
</dbReference>
<dbReference type="InterPro" id="IPR010259">
    <property type="entry name" value="S8pro/Inhibitor_I9"/>
</dbReference>
<comment type="similarity">
    <text evidence="1 6">Belongs to the peptidase S8 family.</text>
</comment>
<dbReference type="PRINTS" id="PR00723">
    <property type="entry name" value="SUBTILISIN"/>
</dbReference>
<feature type="compositionally biased region" description="Basic residues" evidence="7">
    <location>
        <begin position="804"/>
        <end position="813"/>
    </location>
</feature>
<dbReference type="InterPro" id="IPR022398">
    <property type="entry name" value="Peptidase_S8_His-AS"/>
</dbReference>
<dbReference type="FunFam" id="3.40.50.200:FF:000043">
    <property type="entry name" value="Peptidase S8"/>
    <property type="match status" value="1"/>
</dbReference>
<keyword evidence="4 6" id="KW-0720">Serine protease</keyword>
<accession>A0A1R1RZ13</accession>
<sequence>MKSKLKKKAFCTILSGFLIGSMFMPAASEAAQKPALTSLKEQVKHHASAGKKISTSLVKRFKKEDKVTFLIKMKDQVDTQKVAKQAEKKAKAKSLSSAKTEYQKRSAVVSSLRIKADETQSQLKTYLKKQVKKGNAKDIHSFYIVNGMAVHATKEVMEQVAAFPEVEKVLPNEKRQLIKPDKQSGKQKSTPSQDGIGWNIDQIGAPKAWELGYDGTGTVVASIDTGVQWDHPALKEKYRGYDPEHPDNPDHEFNWFDAISGEDEPFDDLEHGTHVTGTMVGSEPDGQNQIGVAPGAKWIAVKAFSEDGGTDEDLLEAGEWILAPKDQDGNPHPEMAPDVVNNSWSGGAGLDEWYRDMVKAWRAADIFPEFSAGNADLFNPGGPASIANPANYPEAFATGATDIDNQLGDFSLQGPSPYDETKPEISAPGVNIRSSVPGSGYQDGWDGTSMAGPHVAAVAALLKQADSSLTVDDLENILMDTATPLTDSTFSESPNNGYGHGLVNAFDAVAAVTDGLGKAEGRIGKEGEDQEPPSIKHEDLHEVFSGSDIPFTVEVEDDISVVSVKLSYKTDSSDWQTVTAKQTGGDYKKGTYEAVIPSLKGKTLSYKWTVTDYGGNKTESEVYEVPISPAVTTGYKQDFEAAAHGWRSSGAKNSWQLGVAQSGPGSAASGKQVYATNLAGQYENSANMNLLMPPVQVPKNEKLFLKFKYWHDIEEDFDFGFVYVQPEGEKDWVQAAEYSGTTSEWKDEEIDLSAYEGQNIKVMFNLQSDGSVGADGLYIDDVELVNESKKAGKKMRLGVEKRTGKMKGKHTKKQTIDPKKAQPADTLQQNIQTGKASPAVLPLRAQVSVLETGKSTYSSEATGAYSLAHLPGTYTMKAEAYGYESSTQTVTIEADQTTSADFVLKELKKGTLTGAVKNKKTGEPVQNAKLYVVEDAAVQPVQTDKDGQYSLTAYENSYTVKVTANGYYSSEFTVDLKGNVSKNIELEPFIGYPGEIGYDDGTGENAWAFYESGYGLAVKMSLEKGQEKAMLKGGLFKFWDAGFPDPGGTDFAVEVYDASGEKGAPGKKIAGPLKGEALRNGEWTNVDLSDEGILVGKDFYLVYVQTNDMDHSPGLAADEDGEYSGRNWQYTEGAWSKTPSDQGNFMIRALVDYEVSVPVITSPKDGLITNQEKTVIEGTSSPTTTVHLFNGGEKIGTAETAEDGTFSKEIQLNKGENVVTAKSSAASGTTDASDPVRIVLDQTKPKLSIDTPESGSKLNQETVTVKGTVSDDHLESVKVNGKKAAVKNGEYSARIMLDNGKNEIKVTAADAAGNKTTKKATVDVNFEAPQITSLKPAEDLELKTGETVKIEFESAADLDAVFVIRMPLTNFKTASQNVTELPIREVSKGKYEGYWTATSAAKAKGAEIEVIVRDDYGNETRKTAKGKLYINEKLK</sequence>
<keyword evidence="3 6" id="KW-0378">Hydrolase</keyword>
<dbReference type="InterPro" id="IPR013783">
    <property type="entry name" value="Ig-like_fold"/>
</dbReference>
<dbReference type="NCBIfam" id="NF038128">
    <property type="entry name" value="choice_anch_J"/>
    <property type="match status" value="1"/>
</dbReference>
<feature type="active site" description="Charge relay system" evidence="5 6">
    <location>
        <position position="449"/>
    </location>
</feature>
<dbReference type="EMBL" id="MTJL01000007">
    <property type="protein sequence ID" value="OMI08383.1"/>
    <property type="molecule type" value="Genomic_DNA"/>
</dbReference>
<evidence type="ECO:0000256" key="8">
    <source>
        <dbReference type="SAM" id="SignalP"/>
    </source>
</evidence>
<dbReference type="InterPro" id="IPR023828">
    <property type="entry name" value="Peptidase_S8_Ser-AS"/>
</dbReference>
<dbReference type="Gene3D" id="2.60.120.200">
    <property type="match status" value="1"/>
</dbReference>
<dbReference type="SUPFAM" id="SSF49464">
    <property type="entry name" value="Carboxypeptidase regulatory domain-like"/>
    <property type="match status" value="2"/>
</dbReference>
<dbReference type="PANTHER" id="PTHR43399">
    <property type="entry name" value="SUBTILISIN-RELATED"/>
    <property type="match status" value="1"/>
</dbReference>
<dbReference type="InterPro" id="IPR012103">
    <property type="entry name" value="Pept_S8A_Bpr"/>
</dbReference>
<dbReference type="InterPro" id="IPR036852">
    <property type="entry name" value="Peptidase_S8/S53_dom_sf"/>
</dbReference>
<proteinExistence type="inferred from homology"/>
<dbReference type="PROSITE" id="PS00138">
    <property type="entry name" value="SUBTILASE_SER"/>
    <property type="match status" value="1"/>
</dbReference>
<evidence type="ECO:0000259" key="10">
    <source>
        <dbReference type="Pfam" id="PF05922"/>
    </source>
</evidence>
<evidence type="ECO:0000259" key="9">
    <source>
        <dbReference type="Pfam" id="PF00082"/>
    </source>
</evidence>
<evidence type="ECO:0000256" key="7">
    <source>
        <dbReference type="SAM" id="MobiDB-lite"/>
    </source>
</evidence>
<dbReference type="Pfam" id="PF20773">
    <property type="entry name" value="InhA-like_MAM"/>
    <property type="match status" value="1"/>
</dbReference>
<dbReference type="PROSITE" id="PS51892">
    <property type="entry name" value="SUBTILASE"/>
    <property type="match status" value="1"/>
</dbReference>
<dbReference type="Pfam" id="PF09136">
    <property type="entry name" value="Glucodextran_B"/>
    <property type="match status" value="2"/>
</dbReference>
<dbReference type="GO" id="GO:0006508">
    <property type="term" value="P:proteolysis"/>
    <property type="evidence" value="ECO:0007669"/>
    <property type="project" value="UniProtKB-KW"/>
</dbReference>
<feature type="chain" id="PRO_5043149226" evidence="8">
    <location>
        <begin position="27"/>
        <end position="1435"/>
    </location>
</feature>
<organism evidence="11 12">
    <name type="scientific">Bacillus swezeyi</name>
    <dbReference type="NCBI Taxonomy" id="1925020"/>
    <lineage>
        <taxon>Bacteria</taxon>
        <taxon>Bacillati</taxon>
        <taxon>Bacillota</taxon>
        <taxon>Bacilli</taxon>
        <taxon>Bacillales</taxon>
        <taxon>Bacillaceae</taxon>
        <taxon>Bacillus</taxon>
    </lineage>
</organism>
<dbReference type="InterPro" id="IPR015500">
    <property type="entry name" value="Peptidase_S8_subtilisin-rel"/>
</dbReference>
<feature type="domain" description="Inhibitor I9" evidence="10">
    <location>
        <begin position="69"/>
        <end position="177"/>
    </location>
</feature>
<dbReference type="Pfam" id="PF00082">
    <property type="entry name" value="Peptidase_S8"/>
    <property type="match status" value="1"/>
</dbReference>
<reference evidence="11 12" key="1">
    <citation type="submission" date="2017-01" db="EMBL/GenBank/DDBJ databases">
        <title>Bacillus phylogenomics.</title>
        <authorList>
            <person name="Dunlap C."/>
        </authorList>
    </citation>
    <scope>NUCLEOTIDE SEQUENCE [LARGE SCALE GENOMIC DNA]</scope>
    <source>
        <strain evidence="11 12">NRRL B-41282</strain>
    </source>
</reference>
<dbReference type="InterPro" id="IPR000209">
    <property type="entry name" value="Peptidase_S8/S53_dom"/>
</dbReference>
<dbReference type="OrthoDB" id="9798386at2"/>
<dbReference type="InterPro" id="IPR051048">
    <property type="entry name" value="Peptidase_S8/S53_subtilisin"/>
</dbReference>
<dbReference type="SUPFAM" id="SSF52743">
    <property type="entry name" value="Subtilisin-like"/>
    <property type="match status" value="1"/>
</dbReference>